<proteinExistence type="predicted"/>
<evidence type="ECO:0000313" key="1">
    <source>
        <dbReference type="EMBL" id="CAB4040316.1"/>
    </source>
</evidence>
<dbReference type="Proteomes" id="UP001152795">
    <property type="component" value="Unassembled WGS sequence"/>
</dbReference>
<dbReference type="EMBL" id="CACRXK020026624">
    <property type="protein sequence ID" value="CAB4040316.1"/>
    <property type="molecule type" value="Genomic_DNA"/>
</dbReference>
<sequence length="89" mass="10074">MALSTSYMLFYNNLVSRLSCTMRIGVPSLPNWSTNFIEHQKSSKDRFLSLQSTAGLVPVGNIIFQIHIRYCSLFTQNMNLWNIGGDGNL</sequence>
<comment type="caution">
    <text evidence="1">The sequence shown here is derived from an EMBL/GenBank/DDBJ whole genome shotgun (WGS) entry which is preliminary data.</text>
</comment>
<accession>A0A7D9LXC1</accession>
<reference evidence="1" key="1">
    <citation type="submission" date="2020-04" db="EMBL/GenBank/DDBJ databases">
        <authorList>
            <person name="Alioto T."/>
            <person name="Alioto T."/>
            <person name="Gomez Garrido J."/>
        </authorList>
    </citation>
    <scope>NUCLEOTIDE SEQUENCE</scope>
    <source>
        <strain evidence="1">A484AB</strain>
    </source>
</reference>
<gene>
    <name evidence="1" type="ORF">PACLA_8A062878</name>
</gene>
<dbReference type="AlphaFoldDB" id="A0A7D9LXC1"/>
<organism evidence="1 2">
    <name type="scientific">Paramuricea clavata</name>
    <name type="common">Red gorgonian</name>
    <name type="synonym">Violescent sea-whip</name>
    <dbReference type="NCBI Taxonomy" id="317549"/>
    <lineage>
        <taxon>Eukaryota</taxon>
        <taxon>Metazoa</taxon>
        <taxon>Cnidaria</taxon>
        <taxon>Anthozoa</taxon>
        <taxon>Octocorallia</taxon>
        <taxon>Malacalcyonacea</taxon>
        <taxon>Plexauridae</taxon>
        <taxon>Paramuricea</taxon>
    </lineage>
</organism>
<protein>
    <submittedName>
        <fullName evidence="1">Uncharacterized protein</fullName>
    </submittedName>
</protein>
<keyword evidence="2" id="KW-1185">Reference proteome</keyword>
<evidence type="ECO:0000313" key="2">
    <source>
        <dbReference type="Proteomes" id="UP001152795"/>
    </source>
</evidence>
<name>A0A7D9LXC1_PARCT</name>